<dbReference type="InterPro" id="IPR038375">
    <property type="entry name" value="NDUFAF7_sf"/>
</dbReference>
<dbReference type="RefSeq" id="WP_207879242.1">
    <property type="nucleotide sequence ID" value="NZ_JAFVMF010000002.1"/>
</dbReference>
<dbReference type="InterPro" id="IPR003788">
    <property type="entry name" value="NDUFAF7"/>
</dbReference>
<organism evidence="4 5">
    <name type="scientific">Acetobacter sacchari</name>
    <dbReference type="NCBI Taxonomy" id="2661687"/>
    <lineage>
        <taxon>Bacteria</taxon>
        <taxon>Pseudomonadati</taxon>
        <taxon>Pseudomonadota</taxon>
        <taxon>Alphaproteobacteria</taxon>
        <taxon>Acetobacterales</taxon>
        <taxon>Acetobacteraceae</taxon>
        <taxon>Acetobacter</taxon>
    </lineage>
</organism>
<keyword evidence="2" id="KW-0808">Transferase</keyword>
<evidence type="ECO:0000256" key="1">
    <source>
        <dbReference type="ARBA" id="ARBA00022603"/>
    </source>
</evidence>
<comment type="caution">
    <text evidence="4">The sequence shown here is derived from an EMBL/GenBank/DDBJ whole genome shotgun (WGS) entry which is preliminary data.</text>
</comment>
<dbReference type="GO" id="GO:0032259">
    <property type="term" value="P:methylation"/>
    <property type="evidence" value="ECO:0007669"/>
    <property type="project" value="UniProtKB-KW"/>
</dbReference>
<proteinExistence type="predicted"/>
<dbReference type="GO" id="GO:0008168">
    <property type="term" value="F:methyltransferase activity"/>
    <property type="evidence" value="ECO:0007669"/>
    <property type="project" value="UniProtKB-KW"/>
</dbReference>
<dbReference type="EMBL" id="JAFVMF010000002">
    <property type="protein sequence ID" value="MBO1358684.1"/>
    <property type="molecule type" value="Genomic_DNA"/>
</dbReference>
<dbReference type="PANTHER" id="PTHR12049:SF7">
    <property type="entry name" value="PROTEIN ARGININE METHYLTRANSFERASE NDUFAF7, MITOCHONDRIAL"/>
    <property type="match status" value="1"/>
</dbReference>
<dbReference type="Gene3D" id="3.40.50.12710">
    <property type="match status" value="1"/>
</dbReference>
<keyword evidence="1 4" id="KW-0489">Methyltransferase</keyword>
<feature type="region of interest" description="Disordered" evidence="3">
    <location>
        <begin position="314"/>
        <end position="339"/>
    </location>
</feature>
<evidence type="ECO:0000313" key="5">
    <source>
        <dbReference type="Proteomes" id="UP000664771"/>
    </source>
</evidence>
<evidence type="ECO:0000313" key="4">
    <source>
        <dbReference type="EMBL" id="MBO1358684.1"/>
    </source>
</evidence>
<evidence type="ECO:0000256" key="2">
    <source>
        <dbReference type="ARBA" id="ARBA00022679"/>
    </source>
</evidence>
<dbReference type="InterPro" id="IPR029063">
    <property type="entry name" value="SAM-dependent_MTases_sf"/>
</dbReference>
<evidence type="ECO:0000256" key="3">
    <source>
        <dbReference type="SAM" id="MobiDB-lite"/>
    </source>
</evidence>
<protein>
    <submittedName>
        <fullName evidence="4">SAM-dependent methyltransferase</fullName>
    </submittedName>
</protein>
<name>A0ABS3LS03_9PROT</name>
<dbReference type="Pfam" id="PF02636">
    <property type="entry name" value="Methyltransf_28"/>
    <property type="match status" value="1"/>
</dbReference>
<keyword evidence="5" id="KW-1185">Reference proteome</keyword>
<sequence length="339" mass="35900">MARANAAYYAGRDPFSDFITAPEISQIFGEILGAWCVVAGARLGGPVHLVEAGPGRGTLMADALRVITRAAPGFLQGGAVHLIETSPRLRACQADALRPFPVSPVWHETLETVPRGRLVLLANEFLDALPIRQFIRMSDGWGERYVEGGDWRLESLLDVPPELPTRDAELDDVVEICPAALAFAEAVGERLLADPGVALFVDYGTARSLPGDSLQALRDGRPTSPLVDPGSADLTAHVDFEAFGAAAQLRGAQNFGVVEQGRLLASLGAVERASALCKSAPEQAGAIRSGLDRLMAPERMGRLFKALALASPGQVAPPGFEPDGGPFSTTGQRSSRNDD</sequence>
<dbReference type="Proteomes" id="UP000664771">
    <property type="component" value="Unassembled WGS sequence"/>
</dbReference>
<dbReference type="PANTHER" id="PTHR12049">
    <property type="entry name" value="PROTEIN ARGININE METHYLTRANSFERASE NDUFAF7, MITOCHONDRIAL"/>
    <property type="match status" value="1"/>
</dbReference>
<accession>A0ABS3LS03</accession>
<reference evidence="4 5" key="1">
    <citation type="submission" date="2021-03" db="EMBL/GenBank/DDBJ databases">
        <title>The complete genome sequence of Acetobacter sacchari TBRC 11175.</title>
        <authorList>
            <person name="Charoenyingcharoen P."/>
            <person name="Yukphan P."/>
        </authorList>
    </citation>
    <scope>NUCLEOTIDE SEQUENCE [LARGE SCALE GENOMIC DNA]</scope>
    <source>
        <strain evidence="4 5">TBRC 11175</strain>
    </source>
</reference>
<dbReference type="SUPFAM" id="SSF53335">
    <property type="entry name" value="S-adenosyl-L-methionine-dependent methyltransferases"/>
    <property type="match status" value="1"/>
</dbReference>
<feature type="compositionally biased region" description="Polar residues" evidence="3">
    <location>
        <begin position="327"/>
        <end position="339"/>
    </location>
</feature>
<gene>
    <name evidence="4" type="ORF">J2D73_02580</name>
</gene>